<dbReference type="EMBL" id="CM047897">
    <property type="protein sequence ID" value="KAJ0110626.1"/>
    <property type="molecule type" value="Genomic_DNA"/>
</dbReference>
<accession>A0ACC1C4V4</accession>
<name>A0ACC1C4V4_9ROSI</name>
<sequence>MAGGLDAAACSRGVLQLRRRVEVFEAAARWRVVGSGKRGRLVIEGCDATSPASGCRLCRHCNLQPIRKI</sequence>
<reference evidence="2" key="1">
    <citation type="journal article" date="2023" name="G3 (Bethesda)">
        <title>Genome assembly and association tests identify interacting loci associated with vigor, precocity, and sex in interspecific pistachio rootstocks.</title>
        <authorList>
            <person name="Palmer W."/>
            <person name="Jacygrad E."/>
            <person name="Sagayaradj S."/>
            <person name="Cavanaugh K."/>
            <person name="Han R."/>
            <person name="Bertier L."/>
            <person name="Beede B."/>
            <person name="Kafkas S."/>
            <person name="Golino D."/>
            <person name="Preece J."/>
            <person name="Michelmore R."/>
        </authorList>
    </citation>
    <scope>NUCLEOTIDE SEQUENCE [LARGE SCALE GENOMIC DNA]</scope>
</reference>
<evidence type="ECO:0000313" key="2">
    <source>
        <dbReference type="Proteomes" id="UP001164250"/>
    </source>
</evidence>
<gene>
    <name evidence="1" type="ORF">Patl1_03591</name>
</gene>
<dbReference type="Proteomes" id="UP001164250">
    <property type="component" value="Chromosome 1"/>
</dbReference>
<organism evidence="1 2">
    <name type="scientific">Pistacia atlantica</name>
    <dbReference type="NCBI Taxonomy" id="434234"/>
    <lineage>
        <taxon>Eukaryota</taxon>
        <taxon>Viridiplantae</taxon>
        <taxon>Streptophyta</taxon>
        <taxon>Embryophyta</taxon>
        <taxon>Tracheophyta</taxon>
        <taxon>Spermatophyta</taxon>
        <taxon>Magnoliopsida</taxon>
        <taxon>eudicotyledons</taxon>
        <taxon>Gunneridae</taxon>
        <taxon>Pentapetalae</taxon>
        <taxon>rosids</taxon>
        <taxon>malvids</taxon>
        <taxon>Sapindales</taxon>
        <taxon>Anacardiaceae</taxon>
        <taxon>Pistacia</taxon>
    </lineage>
</organism>
<evidence type="ECO:0000313" key="1">
    <source>
        <dbReference type="EMBL" id="KAJ0110626.1"/>
    </source>
</evidence>
<keyword evidence="2" id="KW-1185">Reference proteome</keyword>
<comment type="caution">
    <text evidence="1">The sequence shown here is derived from an EMBL/GenBank/DDBJ whole genome shotgun (WGS) entry which is preliminary data.</text>
</comment>
<protein>
    <submittedName>
        <fullName evidence="1">Uncharacterized protein</fullName>
    </submittedName>
</protein>
<proteinExistence type="predicted"/>